<organism evidence="1 2">
    <name type="scientific">Seonamhaeicola marinus</name>
    <dbReference type="NCBI Taxonomy" id="1912246"/>
    <lineage>
        <taxon>Bacteria</taxon>
        <taxon>Pseudomonadati</taxon>
        <taxon>Bacteroidota</taxon>
        <taxon>Flavobacteriia</taxon>
        <taxon>Flavobacteriales</taxon>
        <taxon>Flavobacteriaceae</taxon>
    </lineage>
</organism>
<evidence type="ECO:0000313" key="2">
    <source>
        <dbReference type="Proteomes" id="UP000323930"/>
    </source>
</evidence>
<dbReference type="AlphaFoldDB" id="A0A5D0HU46"/>
<accession>A0A5D0HU46</accession>
<evidence type="ECO:0000313" key="1">
    <source>
        <dbReference type="EMBL" id="TYA74430.1"/>
    </source>
</evidence>
<keyword evidence="2" id="KW-1185">Reference proteome</keyword>
<name>A0A5D0HU46_9FLAO</name>
<dbReference type="RefSeq" id="WP_148543358.1">
    <property type="nucleotide sequence ID" value="NZ_VSDQ01000679.1"/>
</dbReference>
<gene>
    <name evidence="1" type="ORF">FUA24_13985</name>
</gene>
<dbReference type="Proteomes" id="UP000323930">
    <property type="component" value="Unassembled WGS sequence"/>
</dbReference>
<sequence length="207" mass="24591">MDTLSPQEVPAFMYLIDRIKYKKELSNMKIKNEPMEIANNGSYEDYHKVSVRTIRRALKLYENLLAKKVVFTDYNRPSRKTLNVLSQYYIFLNGGSKSMKSNVFDFFKDHNKKEIEIYAEKNLITGEELNNILYRSADRLQEDKIDEVLLMNCKNELNEIVLEAFYKTFNKNKKKFKKGKVDDVIKEKFVVQLNKGIEKKRFFELIL</sequence>
<dbReference type="EMBL" id="VSDQ01000679">
    <property type="protein sequence ID" value="TYA74430.1"/>
    <property type="molecule type" value="Genomic_DNA"/>
</dbReference>
<protein>
    <submittedName>
        <fullName evidence="1">Uncharacterized protein</fullName>
    </submittedName>
</protein>
<comment type="caution">
    <text evidence="1">The sequence shown here is derived from an EMBL/GenBank/DDBJ whole genome shotgun (WGS) entry which is preliminary data.</text>
</comment>
<reference evidence="1 2" key="1">
    <citation type="submission" date="2019-08" db="EMBL/GenBank/DDBJ databases">
        <title>Seonamhaeicola sediminis sp. nov., isolated from marine sediment.</title>
        <authorList>
            <person name="Cao W.R."/>
        </authorList>
    </citation>
    <scope>NUCLEOTIDE SEQUENCE [LARGE SCALE GENOMIC DNA]</scope>
    <source>
        <strain evidence="1 2">B011</strain>
    </source>
</reference>
<proteinExistence type="predicted"/>